<evidence type="ECO:0000256" key="8">
    <source>
        <dbReference type="ARBA" id="ARBA00022490"/>
    </source>
</evidence>
<evidence type="ECO:0000256" key="6">
    <source>
        <dbReference type="ARBA" id="ARBA00012180"/>
    </source>
</evidence>
<keyword evidence="8 14" id="KW-0963">Cytoplasm</keyword>
<comment type="caution">
    <text evidence="18">The sequence shown here is derived from an EMBL/GenBank/DDBJ whole genome shotgun (WGS) entry which is preliminary data.</text>
</comment>
<dbReference type="Pfam" id="PF01351">
    <property type="entry name" value="RNase_HII"/>
    <property type="match status" value="1"/>
</dbReference>
<dbReference type="GO" id="GO:0005737">
    <property type="term" value="C:cytoplasm"/>
    <property type="evidence" value="ECO:0007669"/>
    <property type="project" value="UniProtKB-SubCell"/>
</dbReference>
<dbReference type="NCBIfam" id="NF000595">
    <property type="entry name" value="PRK00015.1-3"/>
    <property type="match status" value="1"/>
</dbReference>
<sequence>MRLAGVDEAGRGALVGSVYAAAVVLPEQYDRRQTIDSKKMTEAKRFAAADYIKSIAVDFAVATATAAEIDALNIHHATLLAMQRAVLQLTGQIDAVWVDGKFSPELPQPTTAIIGGDGLHDCIAAASILAKTARDAEMKALDETYPQYGFAKHKGYATAAHREALAHYGALPMHRRSYKTVRDL</sequence>
<dbReference type="FunCoup" id="A0A6N7EWE8">
    <property type="interactions" value="306"/>
</dbReference>
<organism evidence="18 19">
    <name type="scientific">Ostreibacterium oceani</name>
    <dbReference type="NCBI Taxonomy" id="2654998"/>
    <lineage>
        <taxon>Bacteria</taxon>
        <taxon>Pseudomonadati</taxon>
        <taxon>Pseudomonadota</taxon>
        <taxon>Gammaproteobacteria</taxon>
        <taxon>Cardiobacteriales</taxon>
        <taxon>Ostreibacteriaceae</taxon>
        <taxon>Ostreibacterium</taxon>
    </lineage>
</organism>
<feature type="domain" description="RNase H type-2" evidence="17">
    <location>
        <begin position="1"/>
        <end position="184"/>
    </location>
</feature>
<dbReference type="SUPFAM" id="SSF53098">
    <property type="entry name" value="Ribonuclease H-like"/>
    <property type="match status" value="1"/>
</dbReference>
<dbReference type="RefSeq" id="WP_152810236.1">
    <property type="nucleotide sequence ID" value="NZ_WHNW01000005.1"/>
</dbReference>
<comment type="cofactor">
    <cofactor evidence="14 15">
        <name>Mn(2+)</name>
        <dbReference type="ChEBI" id="CHEBI:29035"/>
    </cofactor>
    <cofactor evidence="14 15">
        <name>Mg(2+)</name>
        <dbReference type="ChEBI" id="CHEBI:18420"/>
    </cofactor>
    <text evidence="14 15">Manganese or magnesium. Binds 1 divalent metal ion per monomer in the absence of substrate. May bind a second metal ion after substrate binding.</text>
</comment>
<protein>
    <recommendedName>
        <fullName evidence="7 14">Ribonuclease HII</fullName>
        <shortName evidence="14">RNase HII</shortName>
        <ecNumber evidence="6 14">3.1.26.4</ecNumber>
    </recommendedName>
</protein>
<dbReference type="GO" id="GO:0043137">
    <property type="term" value="P:DNA replication, removal of RNA primer"/>
    <property type="evidence" value="ECO:0007669"/>
    <property type="project" value="TreeGrafter"/>
</dbReference>
<comment type="cofactor">
    <cofactor evidence="2">
        <name>Mg(2+)</name>
        <dbReference type="ChEBI" id="CHEBI:18420"/>
    </cofactor>
</comment>
<evidence type="ECO:0000256" key="9">
    <source>
        <dbReference type="ARBA" id="ARBA00022722"/>
    </source>
</evidence>
<evidence type="ECO:0000256" key="14">
    <source>
        <dbReference type="HAMAP-Rule" id="MF_00052"/>
    </source>
</evidence>
<comment type="function">
    <text evidence="3 14 16">Endonuclease that specifically degrades the RNA of RNA-DNA hybrids.</text>
</comment>
<dbReference type="InterPro" id="IPR024567">
    <property type="entry name" value="RNase_HII/HIII_dom"/>
</dbReference>
<dbReference type="InterPro" id="IPR012337">
    <property type="entry name" value="RNaseH-like_sf"/>
</dbReference>
<evidence type="ECO:0000256" key="16">
    <source>
        <dbReference type="RuleBase" id="RU003515"/>
    </source>
</evidence>
<evidence type="ECO:0000256" key="3">
    <source>
        <dbReference type="ARBA" id="ARBA00004065"/>
    </source>
</evidence>
<evidence type="ECO:0000313" key="18">
    <source>
        <dbReference type="EMBL" id="MPV86233.1"/>
    </source>
</evidence>
<keyword evidence="19" id="KW-1185">Reference proteome</keyword>
<accession>A0A6N7EWE8</accession>
<evidence type="ECO:0000256" key="15">
    <source>
        <dbReference type="PROSITE-ProRule" id="PRU01319"/>
    </source>
</evidence>
<comment type="similarity">
    <text evidence="5 14 16">Belongs to the RNase HII family.</text>
</comment>
<feature type="binding site" evidence="14 15">
    <location>
        <position position="7"/>
    </location>
    <ligand>
        <name>a divalent metal cation</name>
        <dbReference type="ChEBI" id="CHEBI:60240"/>
    </ligand>
</feature>
<evidence type="ECO:0000256" key="1">
    <source>
        <dbReference type="ARBA" id="ARBA00000077"/>
    </source>
</evidence>
<evidence type="ECO:0000256" key="10">
    <source>
        <dbReference type="ARBA" id="ARBA00022723"/>
    </source>
</evidence>
<dbReference type="InterPro" id="IPR022898">
    <property type="entry name" value="RNase_HII"/>
</dbReference>
<keyword evidence="11 14" id="KW-0255">Endonuclease</keyword>
<dbReference type="PANTHER" id="PTHR10954">
    <property type="entry name" value="RIBONUCLEASE H2 SUBUNIT A"/>
    <property type="match status" value="1"/>
</dbReference>
<reference evidence="18 19" key="1">
    <citation type="submission" date="2019-10" db="EMBL/GenBank/DDBJ databases">
        <title>Cardiobacteriales fam. a chemoheterotrophic member of the order Cardiobacteriales, and proposal of Cardiobacteriales fam. nov.</title>
        <authorList>
            <person name="Wang C."/>
        </authorList>
    </citation>
    <scope>NUCLEOTIDE SEQUENCE [LARGE SCALE GENOMIC DNA]</scope>
    <source>
        <strain evidence="18 19">ML27</strain>
    </source>
</reference>
<evidence type="ECO:0000256" key="12">
    <source>
        <dbReference type="ARBA" id="ARBA00022801"/>
    </source>
</evidence>
<evidence type="ECO:0000256" key="11">
    <source>
        <dbReference type="ARBA" id="ARBA00022759"/>
    </source>
</evidence>
<dbReference type="GO" id="GO:0032299">
    <property type="term" value="C:ribonuclease H2 complex"/>
    <property type="evidence" value="ECO:0007669"/>
    <property type="project" value="TreeGrafter"/>
</dbReference>
<dbReference type="GO" id="GO:0003723">
    <property type="term" value="F:RNA binding"/>
    <property type="evidence" value="ECO:0007669"/>
    <property type="project" value="UniProtKB-UniRule"/>
</dbReference>
<dbReference type="AlphaFoldDB" id="A0A6N7EWE8"/>
<dbReference type="GO" id="GO:0006298">
    <property type="term" value="P:mismatch repair"/>
    <property type="evidence" value="ECO:0007669"/>
    <property type="project" value="TreeGrafter"/>
</dbReference>
<keyword evidence="9 14" id="KW-0540">Nuclease</keyword>
<dbReference type="Proteomes" id="UP000471298">
    <property type="component" value="Unassembled WGS sequence"/>
</dbReference>
<dbReference type="PANTHER" id="PTHR10954:SF18">
    <property type="entry name" value="RIBONUCLEASE HII"/>
    <property type="match status" value="1"/>
</dbReference>
<name>A0A6N7EWE8_9GAMM</name>
<dbReference type="InterPro" id="IPR036397">
    <property type="entry name" value="RNaseH_sf"/>
</dbReference>
<proteinExistence type="inferred from homology"/>
<gene>
    <name evidence="14" type="primary">rnhB</name>
    <name evidence="18" type="ORF">GCU85_05750</name>
</gene>
<dbReference type="CDD" id="cd07182">
    <property type="entry name" value="RNase_HII_bacteria_HII_like"/>
    <property type="match status" value="1"/>
</dbReference>
<dbReference type="GO" id="GO:0030145">
    <property type="term" value="F:manganese ion binding"/>
    <property type="evidence" value="ECO:0007669"/>
    <property type="project" value="UniProtKB-UniRule"/>
</dbReference>
<evidence type="ECO:0000256" key="5">
    <source>
        <dbReference type="ARBA" id="ARBA00007383"/>
    </source>
</evidence>
<feature type="binding site" evidence="14 15">
    <location>
        <position position="8"/>
    </location>
    <ligand>
        <name>a divalent metal cation</name>
        <dbReference type="ChEBI" id="CHEBI:60240"/>
    </ligand>
</feature>
<evidence type="ECO:0000256" key="4">
    <source>
        <dbReference type="ARBA" id="ARBA00004496"/>
    </source>
</evidence>
<evidence type="ECO:0000256" key="7">
    <source>
        <dbReference type="ARBA" id="ARBA00019179"/>
    </source>
</evidence>
<dbReference type="PROSITE" id="PS51975">
    <property type="entry name" value="RNASE_H_2"/>
    <property type="match status" value="1"/>
</dbReference>
<dbReference type="EC" id="3.1.26.4" evidence="6 14"/>
<keyword evidence="10 14" id="KW-0479">Metal-binding</keyword>
<keyword evidence="13 14" id="KW-0464">Manganese</keyword>
<evidence type="ECO:0000256" key="13">
    <source>
        <dbReference type="ARBA" id="ARBA00023211"/>
    </source>
</evidence>
<dbReference type="InParanoid" id="A0A6N7EWE8"/>
<evidence type="ECO:0000259" key="17">
    <source>
        <dbReference type="PROSITE" id="PS51975"/>
    </source>
</evidence>
<keyword evidence="12 14" id="KW-0378">Hydrolase</keyword>
<dbReference type="EMBL" id="WHNW01000005">
    <property type="protein sequence ID" value="MPV86233.1"/>
    <property type="molecule type" value="Genomic_DNA"/>
</dbReference>
<evidence type="ECO:0000313" key="19">
    <source>
        <dbReference type="Proteomes" id="UP000471298"/>
    </source>
</evidence>
<comment type="subcellular location">
    <subcellularLocation>
        <location evidence="4 14">Cytoplasm</location>
    </subcellularLocation>
</comment>
<evidence type="ECO:0000256" key="2">
    <source>
        <dbReference type="ARBA" id="ARBA00001946"/>
    </source>
</evidence>
<feature type="binding site" evidence="14 15">
    <location>
        <position position="99"/>
    </location>
    <ligand>
        <name>a divalent metal cation</name>
        <dbReference type="ChEBI" id="CHEBI:60240"/>
    </ligand>
</feature>
<dbReference type="Gene3D" id="3.30.420.10">
    <property type="entry name" value="Ribonuclease H-like superfamily/Ribonuclease H"/>
    <property type="match status" value="1"/>
</dbReference>
<dbReference type="InterPro" id="IPR001352">
    <property type="entry name" value="RNase_HII/HIII"/>
</dbReference>
<comment type="catalytic activity">
    <reaction evidence="1 14 15 16">
        <text>Endonucleolytic cleavage to 5'-phosphomonoester.</text>
        <dbReference type="EC" id="3.1.26.4"/>
    </reaction>
</comment>
<dbReference type="GO" id="GO:0004523">
    <property type="term" value="F:RNA-DNA hybrid ribonuclease activity"/>
    <property type="evidence" value="ECO:0007669"/>
    <property type="project" value="UniProtKB-UniRule"/>
</dbReference>
<dbReference type="HAMAP" id="MF_00052_B">
    <property type="entry name" value="RNase_HII_B"/>
    <property type="match status" value="1"/>
</dbReference>